<evidence type="ECO:0000256" key="3">
    <source>
        <dbReference type="ARBA" id="ARBA00022475"/>
    </source>
</evidence>
<dbReference type="CDD" id="cd06582">
    <property type="entry name" value="TM_PBP1_LivH_like"/>
    <property type="match status" value="1"/>
</dbReference>
<feature type="transmembrane region" description="Helical" evidence="9">
    <location>
        <begin position="250"/>
        <end position="277"/>
    </location>
</feature>
<feature type="transmembrane region" description="Helical" evidence="9">
    <location>
        <begin position="110"/>
        <end position="129"/>
    </location>
</feature>
<evidence type="ECO:0000256" key="1">
    <source>
        <dbReference type="ARBA" id="ARBA00004651"/>
    </source>
</evidence>
<evidence type="ECO:0000256" key="5">
    <source>
        <dbReference type="ARBA" id="ARBA00022970"/>
    </source>
</evidence>
<evidence type="ECO:0000256" key="8">
    <source>
        <dbReference type="ARBA" id="ARBA00037998"/>
    </source>
</evidence>
<keyword evidence="2" id="KW-0813">Transport</keyword>
<organism evidence="10 11">
    <name type="scientific">Roseovarius lutimaris</name>
    <dbReference type="NCBI Taxonomy" id="1005928"/>
    <lineage>
        <taxon>Bacteria</taxon>
        <taxon>Pseudomonadati</taxon>
        <taxon>Pseudomonadota</taxon>
        <taxon>Alphaproteobacteria</taxon>
        <taxon>Rhodobacterales</taxon>
        <taxon>Roseobacteraceae</taxon>
        <taxon>Roseovarius</taxon>
    </lineage>
</organism>
<proteinExistence type="inferred from homology"/>
<evidence type="ECO:0000256" key="2">
    <source>
        <dbReference type="ARBA" id="ARBA00022448"/>
    </source>
</evidence>
<dbReference type="Pfam" id="PF02653">
    <property type="entry name" value="BPD_transp_2"/>
    <property type="match status" value="1"/>
</dbReference>
<comment type="similarity">
    <text evidence="8">Belongs to the binding-protein-dependent transport system permease family. LivHM subfamily.</text>
</comment>
<sequence>MPGNPCARMDLGPYIVLASLEGAITAAVLALTAVGLSLVFGVMRVVNIAHGEFFMLGAVIAWWIAHSLGGHPAIGFAVALVAAPLIVGALAVAADMTILKRLNYDPERTIVATIGVLYIIQQMTLMGYGPDARPVEPPFNTRLAIPWFEHGADGWAMIWPWGLGTTSYKLAVIGAAVVLLCGVWLLMSRTRFGLVMRATQADRDMAQAFGIPVERVYALVFGLGAALAALAGVLIVPIQQAHYLMGADPLLLSFIVVIIGGLGSLPGTVLAAVLIGLSDGIISVFFSPTLAKILATLLVGLVLVFRPQGLFGARSG</sequence>
<dbReference type="EMBL" id="FOVP01000015">
    <property type="protein sequence ID" value="SFO08873.1"/>
    <property type="molecule type" value="Genomic_DNA"/>
</dbReference>
<dbReference type="PANTHER" id="PTHR11795">
    <property type="entry name" value="BRANCHED-CHAIN AMINO ACID TRANSPORT SYSTEM PERMEASE PROTEIN LIVH"/>
    <property type="match status" value="1"/>
</dbReference>
<evidence type="ECO:0000313" key="11">
    <source>
        <dbReference type="Proteomes" id="UP000198599"/>
    </source>
</evidence>
<feature type="transmembrane region" description="Helical" evidence="9">
    <location>
        <begin position="216"/>
        <end position="238"/>
    </location>
</feature>
<keyword evidence="7 9" id="KW-0472">Membrane</keyword>
<dbReference type="GO" id="GO:0005886">
    <property type="term" value="C:plasma membrane"/>
    <property type="evidence" value="ECO:0007669"/>
    <property type="project" value="UniProtKB-SubCell"/>
</dbReference>
<feature type="transmembrane region" description="Helical" evidence="9">
    <location>
        <begin position="76"/>
        <end position="98"/>
    </location>
</feature>
<dbReference type="InterPro" id="IPR001851">
    <property type="entry name" value="ABC_transp_permease"/>
</dbReference>
<dbReference type="Proteomes" id="UP000198599">
    <property type="component" value="Unassembled WGS sequence"/>
</dbReference>
<reference evidence="11" key="1">
    <citation type="submission" date="2016-10" db="EMBL/GenBank/DDBJ databases">
        <authorList>
            <person name="Varghese N."/>
            <person name="Submissions S."/>
        </authorList>
    </citation>
    <scope>NUCLEOTIDE SEQUENCE [LARGE SCALE GENOMIC DNA]</scope>
    <source>
        <strain evidence="11">DSM 28463</strain>
    </source>
</reference>
<name>A0A1I5EC13_9RHOB</name>
<dbReference type="AlphaFoldDB" id="A0A1I5EC13"/>
<evidence type="ECO:0000256" key="7">
    <source>
        <dbReference type="ARBA" id="ARBA00023136"/>
    </source>
</evidence>
<protein>
    <submittedName>
        <fullName evidence="10">Amino acid/amide ABC transporter membrane protein 1, HAAT family</fullName>
    </submittedName>
</protein>
<keyword evidence="11" id="KW-1185">Reference proteome</keyword>
<evidence type="ECO:0000256" key="4">
    <source>
        <dbReference type="ARBA" id="ARBA00022692"/>
    </source>
</evidence>
<comment type="subcellular location">
    <subcellularLocation>
        <location evidence="1">Cell membrane</location>
        <topology evidence="1">Multi-pass membrane protein</topology>
    </subcellularLocation>
</comment>
<evidence type="ECO:0000313" key="10">
    <source>
        <dbReference type="EMBL" id="SFO08873.1"/>
    </source>
</evidence>
<dbReference type="GO" id="GO:0022857">
    <property type="term" value="F:transmembrane transporter activity"/>
    <property type="evidence" value="ECO:0007669"/>
    <property type="project" value="InterPro"/>
</dbReference>
<evidence type="ECO:0000256" key="6">
    <source>
        <dbReference type="ARBA" id="ARBA00022989"/>
    </source>
</evidence>
<feature type="transmembrane region" description="Helical" evidence="9">
    <location>
        <begin position="284"/>
        <end position="305"/>
    </location>
</feature>
<gene>
    <name evidence="10" type="ORF">SAMN04487859_11582</name>
</gene>
<keyword evidence="4 9" id="KW-0812">Transmembrane</keyword>
<dbReference type="InterPro" id="IPR052157">
    <property type="entry name" value="BCAA_transport_permease"/>
</dbReference>
<evidence type="ECO:0000256" key="9">
    <source>
        <dbReference type="SAM" id="Phobius"/>
    </source>
</evidence>
<dbReference type="GO" id="GO:0006865">
    <property type="term" value="P:amino acid transport"/>
    <property type="evidence" value="ECO:0007669"/>
    <property type="project" value="UniProtKB-KW"/>
</dbReference>
<accession>A0A1I5EC13</accession>
<dbReference type="STRING" id="1005928.SAMN04487859_11582"/>
<feature type="transmembrane region" description="Helical" evidence="9">
    <location>
        <begin position="167"/>
        <end position="187"/>
    </location>
</feature>
<keyword evidence="3" id="KW-1003">Cell membrane</keyword>
<keyword evidence="5" id="KW-0029">Amino-acid transport</keyword>
<feature type="transmembrane region" description="Helical" evidence="9">
    <location>
        <begin position="12"/>
        <end position="38"/>
    </location>
</feature>
<keyword evidence="6 9" id="KW-1133">Transmembrane helix</keyword>
<dbReference type="PANTHER" id="PTHR11795:SF445">
    <property type="entry name" value="AMINO ACID ABC TRANSPORTER PERMEASE PROTEIN"/>
    <property type="match status" value="1"/>
</dbReference>
<feature type="transmembrane region" description="Helical" evidence="9">
    <location>
        <begin position="45"/>
        <end position="64"/>
    </location>
</feature>